<proteinExistence type="predicted"/>
<dbReference type="EMBL" id="JACGWO010000010">
    <property type="protein sequence ID" value="KAK4416695.1"/>
    <property type="molecule type" value="Genomic_DNA"/>
</dbReference>
<feature type="region of interest" description="Disordered" evidence="1">
    <location>
        <begin position="13"/>
        <end position="36"/>
    </location>
</feature>
<organism evidence="2 3">
    <name type="scientific">Sesamum alatum</name>
    <dbReference type="NCBI Taxonomy" id="300844"/>
    <lineage>
        <taxon>Eukaryota</taxon>
        <taxon>Viridiplantae</taxon>
        <taxon>Streptophyta</taxon>
        <taxon>Embryophyta</taxon>
        <taxon>Tracheophyta</taxon>
        <taxon>Spermatophyta</taxon>
        <taxon>Magnoliopsida</taxon>
        <taxon>eudicotyledons</taxon>
        <taxon>Gunneridae</taxon>
        <taxon>Pentapetalae</taxon>
        <taxon>asterids</taxon>
        <taxon>lamiids</taxon>
        <taxon>Lamiales</taxon>
        <taxon>Pedaliaceae</taxon>
        <taxon>Sesamum</taxon>
    </lineage>
</organism>
<protein>
    <submittedName>
        <fullName evidence="2">Uncharacterized protein</fullName>
    </submittedName>
</protein>
<dbReference type="AlphaFoldDB" id="A0AAE1XRI4"/>
<gene>
    <name evidence="2" type="ORF">Salat_2495000</name>
</gene>
<evidence type="ECO:0000313" key="2">
    <source>
        <dbReference type="EMBL" id="KAK4416695.1"/>
    </source>
</evidence>
<keyword evidence="3" id="KW-1185">Reference proteome</keyword>
<sequence length="130" mass="14882">MVDLSRLVQSKQIQEKGNKSKLQKEEKGIRAKTPSDVVRGNTIMHKTHFSLIPDDIIQREGTSATRQLDGQDGVPLNSHVYVSSSVYVERKIYHKHKMVEDYLSICRTTDEPQKLLNNSSPENPLRIRII</sequence>
<name>A0AAE1XRI4_9LAMI</name>
<evidence type="ECO:0000256" key="1">
    <source>
        <dbReference type="SAM" id="MobiDB-lite"/>
    </source>
</evidence>
<feature type="compositionally biased region" description="Basic and acidic residues" evidence="1">
    <location>
        <begin position="13"/>
        <end position="29"/>
    </location>
</feature>
<reference evidence="2" key="2">
    <citation type="journal article" date="2024" name="Plant">
        <title>Genomic evolution and insights into agronomic trait innovations of Sesamum species.</title>
        <authorList>
            <person name="Miao H."/>
            <person name="Wang L."/>
            <person name="Qu L."/>
            <person name="Liu H."/>
            <person name="Sun Y."/>
            <person name="Le M."/>
            <person name="Wang Q."/>
            <person name="Wei S."/>
            <person name="Zheng Y."/>
            <person name="Lin W."/>
            <person name="Duan Y."/>
            <person name="Cao H."/>
            <person name="Xiong S."/>
            <person name="Wang X."/>
            <person name="Wei L."/>
            <person name="Li C."/>
            <person name="Ma Q."/>
            <person name="Ju M."/>
            <person name="Zhao R."/>
            <person name="Li G."/>
            <person name="Mu C."/>
            <person name="Tian Q."/>
            <person name="Mei H."/>
            <person name="Zhang T."/>
            <person name="Gao T."/>
            <person name="Zhang H."/>
        </authorList>
    </citation>
    <scope>NUCLEOTIDE SEQUENCE</scope>
    <source>
        <strain evidence="2">3651</strain>
    </source>
</reference>
<accession>A0AAE1XRI4</accession>
<dbReference type="Proteomes" id="UP001293254">
    <property type="component" value="Unassembled WGS sequence"/>
</dbReference>
<comment type="caution">
    <text evidence="2">The sequence shown here is derived from an EMBL/GenBank/DDBJ whole genome shotgun (WGS) entry which is preliminary data.</text>
</comment>
<reference evidence="2" key="1">
    <citation type="submission" date="2020-06" db="EMBL/GenBank/DDBJ databases">
        <authorList>
            <person name="Li T."/>
            <person name="Hu X."/>
            <person name="Zhang T."/>
            <person name="Song X."/>
            <person name="Zhang H."/>
            <person name="Dai N."/>
            <person name="Sheng W."/>
            <person name="Hou X."/>
            <person name="Wei L."/>
        </authorList>
    </citation>
    <scope>NUCLEOTIDE SEQUENCE</scope>
    <source>
        <strain evidence="2">3651</strain>
        <tissue evidence="2">Leaf</tissue>
    </source>
</reference>
<evidence type="ECO:0000313" key="3">
    <source>
        <dbReference type="Proteomes" id="UP001293254"/>
    </source>
</evidence>